<dbReference type="RefSeq" id="WP_377021283.1">
    <property type="nucleotide sequence ID" value="NZ_JBHLTS010000007.1"/>
</dbReference>
<protein>
    <submittedName>
        <fullName evidence="2">Alpha/beta fold hydrolase</fullName>
    </submittedName>
</protein>
<dbReference type="PANTHER" id="PTHR46438">
    <property type="entry name" value="ALPHA/BETA-HYDROLASES SUPERFAMILY PROTEIN"/>
    <property type="match status" value="1"/>
</dbReference>
<dbReference type="Gene3D" id="3.40.50.1820">
    <property type="entry name" value="alpha/beta hydrolase"/>
    <property type="match status" value="1"/>
</dbReference>
<comment type="caution">
    <text evidence="2">The sequence shown here is derived from an EMBL/GenBank/DDBJ whole genome shotgun (WGS) entry which is preliminary data.</text>
</comment>
<evidence type="ECO:0000313" key="3">
    <source>
        <dbReference type="Proteomes" id="UP001589828"/>
    </source>
</evidence>
<reference evidence="2 3" key="1">
    <citation type="submission" date="2024-09" db="EMBL/GenBank/DDBJ databases">
        <authorList>
            <person name="Sun Q."/>
            <person name="Mori K."/>
        </authorList>
    </citation>
    <scope>NUCLEOTIDE SEQUENCE [LARGE SCALE GENOMIC DNA]</scope>
    <source>
        <strain evidence="2 3">NCAIM B.02415</strain>
    </source>
</reference>
<evidence type="ECO:0000259" key="1">
    <source>
        <dbReference type="Pfam" id="PF00561"/>
    </source>
</evidence>
<dbReference type="SUPFAM" id="SSF53474">
    <property type="entry name" value="alpha/beta-Hydrolases"/>
    <property type="match status" value="1"/>
</dbReference>
<dbReference type="Proteomes" id="UP001589828">
    <property type="component" value="Unassembled WGS sequence"/>
</dbReference>
<feature type="domain" description="AB hydrolase-1" evidence="1">
    <location>
        <begin position="18"/>
        <end position="109"/>
    </location>
</feature>
<evidence type="ECO:0000313" key="2">
    <source>
        <dbReference type="EMBL" id="MFC0513416.1"/>
    </source>
</evidence>
<dbReference type="InterPro" id="IPR029058">
    <property type="entry name" value="AB_hydrolase_fold"/>
</dbReference>
<organism evidence="2 3">
    <name type="scientific">Mucilaginibacter angelicae</name>
    <dbReference type="NCBI Taxonomy" id="869718"/>
    <lineage>
        <taxon>Bacteria</taxon>
        <taxon>Pseudomonadati</taxon>
        <taxon>Bacteroidota</taxon>
        <taxon>Sphingobacteriia</taxon>
        <taxon>Sphingobacteriales</taxon>
        <taxon>Sphingobacteriaceae</taxon>
        <taxon>Mucilaginibacter</taxon>
    </lineage>
</organism>
<sequence length="243" mass="26991">MGEPGEVALFKKRMKQSMILLHGLFGGLSNWTGVVKHFEDRFDIYIPELPIYENSKTSLEHLLNFLETMIAAAGLKNIILVGNSLGGHIAILYTHRHPHNVAKLVLTGSSGLYENNQVGSYLKRGNYAYIKERVAATFYDPAIATDELVAEVLQITTDPFKCLCTVRTAKAAQRDNVSTHLPEISTPVLLIWGEDDHITPPAVADEFNSHLPNSKLIMLSECGHAPMMEKPEAFNEILDSFIC</sequence>
<proteinExistence type="predicted"/>
<dbReference type="PRINTS" id="PR00111">
    <property type="entry name" value="ABHYDROLASE"/>
</dbReference>
<dbReference type="GO" id="GO:0016787">
    <property type="term" value="F:hydrolase activity"/>
    <property type="evidence" value="ECO:0007669"/>
    <property type="project" value="UniProtKB-KW"/>
</dbReference>
<accession>A0ABV6L114</accession>
<feature type="domain" description="AB hydrolase-1" evidence="1">
    <location>
        <begin position="169"/>
        <end position="231"/>
    </location>
</feature>
<dbReference type="InterPro" id="IPR000073">
    <property type="entry name" value="AB_hydrolase_1"/>
</dbReference>
<gene>
    <name evidence="2" type="ORF">ACFFGT_04365</name>
</gene>
<keyword evidence="2" id="KW-0378">Hydrolase</keyword>
<dbReference type="EMBL" id="JBHLTS010000007">
    <property type="protein sequence ID" value="MFC0513416.1"/>
    <property type="molecule type" value="Genomic_DNA"/>
</dbReference>
<name>A0ABV6L114_9SPHI</name>
<keyword evidence="3" id="KW-1185">Reference proteome</keyword>
<dbReference type="Pfam" id="PF00561">
    <property type="entry name" value="Abhydrolase_1"/>
    <property type="match status" value="2"/>
</dbReference>
<dbReference type="PANTHER" id="PTHR46438:SF11">
    <property type="entry name" value="LIPASE-RELATED"/>
    <property type="match status" value="1"/>
</dbReference>